<protein>
    <submittedName>
        <fullName evidence="3">Uncharacterized protein</fullName>
    </submittedName>
</protein>
<organism evidence="3 5">
    <name type="scientific">Stigmatella aurantiaca (strain DW4/3-1)</name>
    <dbReference type="NCBI Taxonomy" id="378806"/>
    <lineage>
        <taxon>Bacteria</taxon>
        <taxon>Pseudomonadati</taxon>
        <taxon>Myxococcota</taxon>
        <taxon>Myxococcia</taxon>
        <taxon>Myxococcales</taxon>
        <taxon>Cystobacterineae</taxon>
        <taxon>Archangiaceae</taxon>
        <taxon>Stigmatella</taxon>
    </lineage>
</organism>
<gene>
    <name evidence="2" type="ordered locus">STAUR_6089</name>
    <name evidence="3" type="ORF">STIAU_6291</name>
</gene>
<evidence type="ECO:0000313" key="5">
    <source>
        <dbReference type="Proteomes" id="UP000032702"/>
    </source>
</evidence>
<keyword evidence="4" id="KW-1185">Reference proteome</keyword>
<feature type="compositionally biased region" description="Basic and acidic residues" evidence="1">
    <location>
        <begin position="28"/>
        <end position="39"/>
    </location>
</feature>
<dbReference type="Proteomes" id="UP000001351">
    <property type="component" value="Chromosome"/>
</dbReference>
<accession>Q08VP8</accession>
<dbReference type="KEGG" id="sur:STAUR_6089"/>
<reference evidence="3 5" key="1">
    <citation type="submission" date="2006-04" db="EMBL/GenBank/DDBJ databases">
        <authorList>
            <person name="Nierman W.C."/>
        </authorList>
    </citation>
    <scope>NUCLEOTIDE SEQUENCE [LARGE SCALE GENOMIC DNA]</scope>
    <source>
        <strain evidence="3 5">DW4/3-1</strain>
    </source>
</reference>
<dbReference type="STRING" id="378806.STAUR_6089"/>
<dbReference type="Proteomes" id="UP000032702">
    <property type="component" value="Unassembled WGS sequence"/>
</dbReference>
<feature type="compositionally biased region" description="Basic and acidic residues" evidence="1">
    <location>
        <begin position="60"/>
        <end position="71"/>
    </location>
</feature>
<feature type="region of interest" description="Disordered" evidence="1">
    <location>
        <begin position="1"/>
        <end position="72"/>
    </location>
</feature>
<dbReference type="EMBL" id="CP002271">
    <property type="protein sequence ID" value="ADO73846.1"/>
    <property type="molecule type" value="Genomic_DNA"/>
</dbReference>
<name>Q08VP8_STIAD</name>
<feature type="region of interest" description="Disordered" evidence="1">
    <location>
        <begin position="259"/>
        <end position="310"/>
    </location>
</feature>
<feature type="compositionally biased region" description="Low complexity" evidence="1">
    <location>
        <begin position="283"/>
        <end position="299"/>
    </location>
</feature>
<dbReference type="AlphaFoldDB" id="Q08VP8"/>
<dbReference type="HOGENOM" id="CLU_896907_0_0_7"/>
<proteinExistence type="predicted"/>
<evidence type="ECO:0000256" key="1">
    <source>
        <dbReference type="SAM" id="MobiDB-lite"/>
    </source>
</evidence>
<sequence length="310" mass="35043">MLRFSGRTYPRGYFWPPPAGKNPPATFFREDALGRDRRAQPGRRGGARKMGTPRQPTGPEPEKKPKPRFKDPPAALKHLLRRRTQQQIDIICASAGLGYAVAQAFRWVHRNQEWLLSGSYLKSPPKMPEPPGAPGPFTSKLNPFMGIVTDGLEVLSAYQRLYQAGAQLQVTTRRFYEKRPWVKERTRLWQSELRLTCAFAMYAVEVENVGPKLLPQDMEAVALLLGIRSPDEEFEKDRTSNKKRREGWKEMMKNARADVLPILRRMDTEPHAPEPNAGTPYGALKPPATATPKTKSTPTENSQDAKGDKK</sequence>
<evidence type="ECO:0000313" key="4">
    <source>
        <dbReference type="Proteomes" id="UP000001351"/>
    </source>
</evidence>
<evidence type="ECO:0000313" key="2">
    <source>
        <dbReference type="EMBL" id="ADO73846.1"/>
    </source>
</evidence>
<reference evidence="2 4" key="2">
    <citation type="journal article" date="2011" name="Mol. Biol. Evol.">
        <title>Comparative genomic analysis of fruiting body formation in Myxococcales.</title>
        <authorList>
            <person name="Huntley S."/>
            <person name="Hamann N."/>
            <person name="Wegener-Feldbrugge S."/>
            <person name="Treuner-Lange A."/>
            <person name="Kube M."/>
            <person name="Reinhardt R."/>
            <person name="Klages S."/>
            <person name="Muller R."/>
            <person name="Ronning C.M."/>
            <person name="Nierman W.C."/>
            <person name="Sogaard-Andersen L."/>
        </authorList>
    </citation>
    <scope>NUCLEOTIDE SEQUENCE [LARGE SCALE GENOMIC DNA]</scope>
    <source>
        <strain evidence="2 4">DW4/3-1</strain>
    </source>
</reference>
<evidence type="ECO:0000313" key="3">
    <source>
        <dbReference type="EMBL" id="EAU64551.1"/>
    </source>
</evidence>
<dbReference type="OrthoDB" id="5523816at2"/>
<dbReference type="EMBL" id="AAMD01000112">
    <property type="protein sequence ID" value="EAU64551.1"/>
    <property type="molecule type" value="Genomic_DNA"/>
</dbReference>